<protein>
    <submittedName>
        <fullName evidence="1">Uncharacterized protein</fullName>
    </submittedName>
</protein>
<dbReference type="Proteomes" id="UP001234989">
    <property type="component" value="Chromosome 7"/>
</dbReference>
<reference evidence="1" key="1">
    <citation type="submission" date="2023-08" db="EMBL/GenBank/DDBJ databases">
        <title>A de novo genome assembly of Solanum verrucosum Schlechtendal, a Mexican diploid species geographically isolated from the other diploid A-genome species in potato relatives.</title>
        <authorList>
            <person name="Hosaka K."/>
        </authorList>
    </citation>
    <scope>NUCLEOTIDE SEQUENCE</scope>
    <source>
        <tissue evidence="1">Young leaves</tissue>
    </source>
</reference>
<dbReference type="EMBL" id="CP133618">
    <property type="protein sequence ID" value="WMV37545.1"/>
    <property type="molecule type" value="Genomic_DNA"/>
</dbReference>
<accession>A0AAF0U1I3</accession>
<dbReference type="AlphaFoldDB" id="A0AAF0U1I3"/>
<evidence type="ECO:0000313" key="2">
    <source>
        <dbReference type="Proteomes" id="UP001234989"/>
    </source>
</evidence>
<name>A0AAF0U1I3_SOLVR</name>
<organism evidence="1 2">
    <name type="scientific">Solanum verrucosum</name>
    <dbReference type="NCBI Taxonomy" id="315347"/>
    <lineage>
        <taxon>Eukaryota</taxon>
        <taxon>Viridiplantae</taxon>
        <taxon>Streptophyta</taxon>
        <taxon>Embryophyta</taxon>
        <taxon>Tracheophyta</taxon>
        <taxon>Spermatophyta</taxon>
        <taxon>Magnoliopsida</taxon>
        <taxon>eudicotyledons</taxon>
        <taxon>Gunneridae</taxon>
        <taxon>Pentapetalae</taxon>
        <taxon>asterids</taxon>
        <taxon>lamiids</taxon>
        <taxon>Solanales</taxon>
        <taxon>Solanaceae</taxon>
        <taxon>Solanoideae</taxon>
        <taxon>Solaneae</taxon>
        <taxon>Solanum</taxon>
    </lineage>
</organism>
<sequence>MVYYDATSRIGFSHVFIQLAKVIAYTSRQLKFHKKELPGP</sequence>
<proteinExistence type="predicted"/>
<gene>
    <name evidence="1" type="ORF">MTR67_030930</name>
</gene>
<evidence type="ECO:0000313" key="1">
    <source>
        <dbReference type="EMBL" id="WMV37545.1"/>
    </source>
</evidence>
<keyword evidence="2" id="KW-1185">Reference proteome</keyword>